<feature type="compositionally biased region" description="Polar residues" evidence="1">
    <location>
        <begin position="9"/>
        <end position="31"/>
    </location>
</feature>
<feature type="compositionally biased region" description="Polar residues" evidence="1">
    <location>
        <begin position="154"/>
        <end position="167"/>
    </location>
</feature>
<dbReference type="OrthoDB" id="10448496at2759"/>
<feature type="region of interest" description="Disordered" evidence="1">
    <location>
        <begin position="117"/>
        <end position="223"/>
    </location>
</feature>
<dbReference type="AlphaFoldDB" id="A0A9P4H932"/>
<feature type="compositionally biased region" description="Polar residues" evidence="1">
    <location>
        <begin position="117"/>
        <end position="141"/>
    </location>
</feature>
<protein>
    <submittedName>
        <fullName evidence="2">Uncharacterized protein</fullName>
    </submittedName>
</protein>
<gene>
    <name evidence="2" type="ORF">EK21DRAFT_89057</name>
</gene>
<keyword evidence="3" id="KW-1185">Reference proteome</keyword>
<evidence type="ECO:0000313" key="3">
    <source>
        <dbReference type="Proteomes" id="UP000799777"/>
    </source>
</evidence>
<evidence type="ECO:0000256" key="1">
    <source>
        <dbReference type="SAM" id="MobiDB-lite"/>
    </source>
</evidence>
<accession>A0A9P4H932</accession>
<reference evidence="2" key="1">
    <citation type="journal article" date="2020" name="Stud. Mycol.">
        <title>101 Dothideomycetes genomes: a test case for predicting lifestyles and emergence of pathogens.</title>
        <authorList>
            <person name="Haridas S."/>
            <person name="Albert R."/>
            <person name="Binder M."/>
            <person name="Bloem J."/>
            <person name="Labutti K."/>
            <person name="Salamov A."/>
            <person name="Andreopoulos B."/>
            <person name="Baker S."/>
            <person name="Barry K."/>
            <person name="Bills G."/>
            <person name="Bluhm B."/>
            <person name="Cannon C."/>
            <person name="Castanera R."/>
            <person name="Culley D."/>
            <person name="Daum C."/>
            <person name="Ezra D."/>
            <person name="Gonzalez J."/>
            <person name="Henrissat B."/>
            <person name="Kuo A."/>
            <person name="Liang C."/>
            <person name="Lipzen A."/>
            <person name="Lutzoni F."/>
            <person name="Magnuson J."/>
            <person name="Mondo S."/>
            <person name="Nolan M."/>
            <person name="Ohm R."/>
            <person name="Pangilinan J."/>
            <person name="Park H.-J."/>
            <person name="Ramirez L."/>
            <person name="Alfaro M."/>
            <person name="Sun H."/>
            <person name="Tritt A."/>
            <person name="Yoshinaga Y."/>
            <person name="Zwiers L.-H."/>
            <person name="Turgeon B."/>
            <person name="Goodwin S."/>
            <person name="Spatafora J."/>
            <person name="Crous P."/>
            <person name="Grigoriev I."/>
        </authorList>
    </citation>
    <scope>NUCLEOTIDE SEQUENCE</scope>
    <source>
        <strain evidence="2">CBS 110217</strain>
    </source>
</reference>
<name>A0A9P4H932_9PLEO</name>
<feature type="compositionally biased region" description="Polar residues" evidence="1">
    <location>
        <begin position="174"/>
        <end position="205"/>
    </location>
</feature>
<dbReference type="EMBL" id="ML978191">
    <property type="protein sequence ID" value="KAF2030368.1"/>
    <property type="molecule type" value="Genomic_DNA"/>
</dbReference>
<sequence>MAARVHTINDFTSTATRQHASADTGQNLPRQTAFSDHPCLLLNDTTVLQPVRVQPPNGITLFPTAQPSEMRHHPTYSGPSTTTRVLLAGIAGGVHAGTQAYAQAGMMRENWRGMTRAVNSRATSDSVHTTEQQRDTTTGNDLVSGIDELPNPPVVTSSDHSFDNSPGASIDESPGTSITNDQQLLQAADSQTSDPPNTSLETRNTYDPIPPAQSRTTSPRVEGNLEVKFEDQGFEMGSGATEIANPLNGPAYRKDLGVELFNNGRRSNWLGLGSAEDCLGLPKDANDDSMLAQFQHRQFGGSGTTLMHLRNTHTGRTETIDVPMRGRYIMSGRERAPGEMYISTGTHQSISTKMFRENTYGLKDVCERLSQPL</sequence>
<dbReference type="Proteomes" id="UP000799777">
    <property type="component" value="Unassembled WGS sequence"/>
</dbReference>
<feature type="region of interest" description="Disordered" evidence="1">
    <location>
        <begin position="1"/>
        <end position="31"/>
    </location>
</feature>
<proteinExistence type="predicted"/>
<comment type="caution">
    <text evidence="2">The sequence shown here is derived from an EMBL/GenBank/DDBJ whole genome shotgun (WGS) entry which is preliminary data.</text>
</comment>
<evidence type="ECO:0000313" key="2">
    <source>
        <dbReference type="EMBL" id="KAF2030368.1"/>
    </source>
</evidence>
<organism evidence="2 3">
    <name type="scientific">Setomelanomma holmii</name>
    <dbReference type="NCBI Taxonomy" id="210430"/>
    <lineage>
        <taxon>Eukaryota</taxon>
        <taxon>Fungi</taxon>
        <taxon>Dikarya</taxon>
        <taxon>Ascomycota</taxon>
        <taxon>Pezizomycotina</taxon>
        <taxon>Dothideomycetes</taxon>
        <taxon>Pleosporomycetidae</taxon>
        <taxon>Pleosporales</taxon>
        <taxon>Pleosporineae</taxon>
        <taxon>Phaeosphaeriaceae</taxon>
        <taxon>Setomelanomma</taxon>
    </lineage>
</organism>